<dbReference type="InterPro" id="IPR003920">
    <property type="entry name" value="Cell_synth_B"/>
</dbReference>
<keyword evidence="12 15" id="KW-1133">Transmembrane helix</keyword>
<evidence type="ECO:0000256" key="12">
    <source>
        <dbReference type="ARBA" id="ARBA00022989"/>
    </source>
</evidence>
<keyword evidence="13 15" id="KW-0472">Membrane</keyword>
<evidence type="ECO:0000256" key="7">
    <source>
        <dbReference type="ARBA" id="ARBA00022475"/>
    </source>
</evidence>
<proteinExistence type="inferred from homology"/>
<evidence type="ECO:0000256" key="6">
    <source>
        <dbReference type="ARBA" id="ARBA00021844"/>
    </source>
</evidence>
<comment type="similarity">
    <text evidence="4 15">Belongs to the AcsB/BcsB family.</text>
</comment>
<dbReference type="PANTHER" id="PTHR39083">
    <property type="entry name" value="CYCLIC DI-GMP-BINDING PROTEIN"/>
    <property type="match status" value="1"/>
</dbReference>
<keyword evidence="8 15" id="KW-0997">Cell inner membrane</keyword>
<evidence type="ECO:0000256" key="3">
    <source>
        <dbReference type="ARBA" id="ARBA00005186"/>
    </source>
</evidence>
<evidence type="ECO:0000313" key="17">
    <source>
        <dbReference type="Proteomes" id="UP000077037"/>
    </source>
</evidence>
<gene>
    <name evidence="16" type="primary">bcsB2_2</name>
    <name evidence="16" type="ORF">SAMEA1982600_00261</name>
</gene>
<evidence type="ECO:0000256" key="2">
    <source>
        <dbReference type="ARBA" id="ARBA00004377"/>
    </source>
</evidence>
<comment type="pathway">
    <text evidence="3 15">Glycan metabolism; bacterial cellulose biosynthesis.</text>
</comment>
<keyword evidence="10 15" id="KW-0812">Transmembrane</keyword>
<keyword evidence="7 15" id="KW-1003">Cell membrane</keyword>
<evidence type="ECO:0000256" key="11">
    <source>
        <dbReference type="ARBA" id="ARBA00022916"/>
    </source>
</evidence>
<comment type="function">
    <text evidence="1 15">Binds the cellulose synthase activator, bis-(3'-5') cyclic diguanylic acid (c-di-GMP).</text>
</comment>
<protein>
    <recommendedName>
        <fullName evidence="6 15">Cyclic di-GMP-binding protein</fullName>
    </recommendedName>
    <alternativeName>
        <fullName evidence="14 15">Cellulose synthase regulatory subunit</fullName>
    </alternativeName>
</protein>
<evidence type="ECO:0000256" key="9">
    <source>
        <dbReference type="ARBA" id="ARBA00022636"/>
    </source>
</evidence>
<organism evidence="16 17">
    <name type="scientific">Bordetella ansorpii</name>
    <dbReference type="NCBI Taxonomy" id="288768"/>
    <lineage>
        <taxon>Bacteria</taxon>
        <taxon>Pseudomonadati</taxon>
        <taxon>Pseudomonadota</taxon>
        <taxon>Betaproteobacteria</taxon>
        <taxon>Burkholderiales</taxon>
        <taxon>Alcaligenaceae</taxon>
        <taxon>Bordetella</taxon>
    </lineage>
</organism>
<dbReference type="GO" id="GO:0005886">
    <property type="term" value="C:plasma membrane"/>
    <property type="evidence" value="ECO:0007669"/>
    <property type="project" value="UniProtKB-SubCell"/>
</dbReference>
<evidence type="ECO:0000256" key="13">
    <source>
        <dbReference type="ARBA" id="ARBA00023136"/>
    </source>
</evidence>
<dbReference type="RefSeq" id="WP_066406717.1">
    <property type="nucleotide sequence ID" value="NZ_FKBS01000006.1"/>
</dbReference>
<dbReference type="Pfam" id="PF03170">
    <property type="entry name" value="BcsB"/>
    <property type="match status" value="1"/>
</dbReference>
<feature type="transmembrane region" description="Helical" evidence="15">
    <location>
        <begin position="760"/>
        <end position="784"/>
    </location>
</feature>
<keyword evidence="9 15" id="KW-0973">c-di-GMP</keyword>
<evidence type="ECO:0000256" key="1">
    <source>
        <dbReference type="ARBA" id="ARBA00002057"/>
    </source>
</evidence>
<dbReference type="Gene3D" id="2.60.120.260">
    <property type="entry name" value="Galactose-binding domain-like"/>
    <property type="match status" value="2"/>
</dbReference>
<reference evidence="16 17" key="1">
    <citation type="submission" date="2016-03" db="EMBL/GenBank/DDBJ databases">
        <authorList>
            <consortium name="Pathogen Informatics"/>
        </authorList>
    </citation>
    <scope>NUCLEOTIDE SEQUENCE [LARGE SCALE GENOMIC DNA]</scope>
    <source>
        <strain evidence="16 17">NCTC13364</strain>
    </source>
</reference>
<accession>A0A157KAE2</accession>
<dbReference type="PANTHER" id="PTHR39083:SF1">
    <property type="entry name" value="CYCLIC DI-GMP-BINDING PROTEIN"/>
    <property type="match status" value="1"/>
</dbReference>
<dbReference type="GO" id="GO:0030244">
    <property type="term" value="P:cellulose biosynthetic process"/>
    <property type="evidence" value="ECO:0007669"/>
    <property type="project" value="UniProtKB-KW"/>
</dbReference>
<evidence type="ECO:0000256" key="8">
    <source>
        <dbReference type="ARBA" id="ARBA00022519"/>
    </source>
</evidence>
<evidence type="ECO:0000256" key="14">
    <source>
        <dbReference type="ARBA" id="ARBA00033444"/>
    </source>
</evidence>
<comment type="subcellular location">
    <subcellularLocation>
        <location evidence="2">Cell inner membrane</location>
        <topology evidence="2">Single-pass membrane protein</topology>
    </subcellularLocation>
</comment>
<dbReference type="InterPro" id="IPR018513">
    <property type="entry name" value="Cell_synthase_bac"/>
</dbReference>
<comment type="subunit">
    <text evidence="5 15">Tightly associated with the cellulose synthase catalytic subunit.</text>
</comment>
<dbReference type="AlphaFoldDB" id="A0A157KAE2"/>
<name>A0A157KAE2_9BORD</name>
<evidence type="ECO:0000256" key="5">
    <source>
        <dbReference type="ARBA" id="ARBA00011437"/>
    </source>
</evidence>
<dbReference type="NCBIfam" id="NF008323">
    <property type="entry name" value="PRK11114.1-1"/>
    <property type="match status" value="1"/>
</dbReference>
<dbReference type="GO" id="GO:0006011">
    <property type="term" value="P:UDP-alpha-D-glucose metabolic process"/>
    <property type="evidence" value="ECO:0007669"/>
    <property type="project" value="InterPro"/>
</dbReference>
<dbReference type="EMBL" id="FKBS01000006">
    <property type="protein sequence ID" value="SAH81422.1"/>
    <property type="molecule type" value="Genomic_DNA"/>
</dbReference>
<evidence type="ECO:0000256" key="10">
    <source>
        <dbReference type="ARBA" id="ARBA00022692"/>
    </source>
</evidence>
<evidence type="ECO:0000256" key="15">
    <source>
        <dbReference type="RuleBase" id="RU365021"/>
    </source>
</evidence>
<sequence length="795" mass="85869">MPSVKRQEKANAMRKPDNRAPRAFALRPAFVKGALLMSCVLGTQAAAQSQMAPFQGLPAEAPPSFTNAAPRTNAQAPVAPPFVPSVSYTLEQLGAQYPVNLRGVDGSNTFQFGVRNDQVVTAARLDMRYTYSPSLLPDISHINVLVNDEVAATIPVPKEQGGINQRRTIDIPPYLVTADSALRLQLIGHYTMDCEDPLHSSLWTNISNQSQLELMTSAVQLPDDLANLPEPFFDRRDRRQLQLPFVFAAQPDAAALEAAGAVSSWFGALASYRGARFSASVGQLPARGNAVMLAVGNKIPGVTVDPLQGPTLAITSNPNDPNGKVLLVMGRDAKELKQAAAALVTGSQTLSGPAITITQFAGLQPRKPYDAPRWLRSDRAVSFGELMDASRMSVSGYSPETIRMDVRVAPDLFGWHEKKVPIDLRYRYTPQPTSVNSSLLFSVDDQFIKSIPLFALERISDGETLRAQVLPDESLPMRAQLDVPLESLKSRSQLQFRYMYDYIKQGECRDIIIDNVRGAIDPESTIDVSGYPHFIAMPDLAAFTQAGFPFTRMADLSDTLVVLGANAANPEYSAYLTVMGRMGESTGYPATGVSVSRAQQASSAPAGKDLLVIASGADQSWLKEWASSVPAYSGSANFGVSDLVYRVLGWFHADPRLDNEPRRTALAYTGTGVSAVVAGFESPREAQRSVVLIASNRPEGLQDATSALLGGEDYKNPIQGSLVVIRGKQIDSLVGEQQYYVGSLSLVKRIDWALSAIHPALSLAGVATMLVLLIAALALLIGLLSRRKSRPSPKA</sequence>
<evidence type="ECO:0000256" key="4">
    <source>
        <dbReference type="ARBA" id="ARBA00010714"/>
    </source>
</evidence>
<dbReference type="UniPathway" id="UPA00694"/>
<dbReference type="PRINTS" id="PR01440">
    <property type="entry name" value="CELLSNTHASEB"/>
</dbReference>
<evidence type="ECO:0000313" key="16">
    <source>
        <dbReference type="EMBL" id="SAH81422.1"/>
    </source>
</evidence>
<dbReference type="Proteomes" id="UP000077037">
    <property type="component" value="Unassembled WGS sequence"/>
</dbReference>
<keyword evidence="11 15" id="KW-0135">Cellulose biosynthesis</keyword>
<dbReference type="NCBIfam" id="NF008330">
    <property type="entry name" value="PRK11114.2-4"/>
    <property type="match status" value="1"/>
</dbReference>